<comment type="caution">
    <text evidence="1">The sequence shown here is derived from an EMBL/GenBank/DDBJ whole genome shotgun (WGS) entry which is preliminary data.</text>
</comment>
<keyword evidence="2" id="KW-1185">Reference proteome</keyword>
<dbReference type="EMBL" id="JANPWB010000007">
    <property type="protein sequence ID" value="KAJ1172540.1"/>
    <property type="molecule type" value="Genomic_DNA"/>
</dbReference>
<name>A0AAV7T789_PLEWA</name>
<proteinExistence type="predicted"/>
<reference evidence="1" key="1">
    <citation type="journal article" date="2022" name="bioRxiv">
        <title>Sequencing and chromosome-scale assembly of the giantPleurodeles waltlgenome.</title>
        <authorList>
            <person name="Brown T."/>
            <person name="Elewa A."/>
            <person name="Iarovenko S."/>
            <person name="Subramanian E."/>
            <person name="Araus A.J."/>
            <person name="Petzold A."/>
            <person name="Susuki M."/>
            <person name="Suzuki K.-i.T."/>
            <person name="Hayashi T."/>
            <person name="Toyoda A."/>
            <person name="Oliveira C."/>
            <person name="Osipova E."/>
            <person name="Leigh N.D."/>
            <person name="Simon A."/>
            <person name="Yun M.H."/>
        </authorList>
    </citation>
    <scope>NUCLEOTIDE SEQUENCE</scope>
    <source>
        <strain evidence="1">20211129_DDA</strain>
        <tissue evidence="1">Liver</tissue>
    </source>
</reference>
<dbReference type="AlphaFoldDB" id="A0AAV7T789"/>
<protein>
    <submittedName>
        <fullName evidence="1">Uncharacterized protein</fullName>
    </submittedName>
</protein>
<gene>
    <name evidence="1" type="ORF">NDU88_004385</name>
</gene>
<sequence length="180" mass="19376">MSEFLYRFTLLLDIISHVHLKEALRPLNDTRSARRQYFVDRTREGCGHRTPCTPAVLQCTPAVPADRMPVSARYSPCPPVPARSGAHACQYLVGPCPGARPDAASSGSPRCSLVSACSECTLRDRLHTDTDPFVAREGRGAEAGMGGGTEPGWSLLHSACERTALVAAAGTGLTDQRRDR</sequence>
<evidence type="ECO:0000313" key="2">
    <source>
        <dbReference type="Proteomes" id="UP001066276"/>
    </source>
</evidence>
<evidence type="ECO:0000313" key="1">
    <source>
        <dbReference type="EMBL" id="KAJ1172540.1"/>
    </source>
</evidence>
<organism evidence="1 2">
    <name type="scientific">Pleurodeles waltl</name>
    <name type="common">Iberian ribbed newt</name>
    <dbReference type="NCBI Taxonomy" id="8319"/>
    <lineage>
        <taxon>Eukaryota</taxon>
        <taxon>Metazoa</taxon>
        <taxon>Chordata</taxon>
        <taxon>Craniata</taxon>
        <taxon>Vertebrata</taxon>
        <taxon>Euteleostomi</taxon>
        <taxon>Amphibia</taxon>
        <taxon>Batrachia</taxon>
        <taxon>Caudata</taxon>
        <taxon>Salamandroidea</taxon>
        <taxon>Salamandridae</taxon>
        <taxon>Pleurodelinae</taxon>
        <taxon>Pleurodeles</taxon>
    </lineage>
</organism>
<accession>A0AAV7T789</accession>
<dbReference type="Proteomes" id="UP001066276">
    <property type="component" value="Chromosome 4_1"/>
</dbReference>